<name>A0A7X3MH84_9FIRM</name>
<evidence type="ECO:0000313" key="3">
    <source>
        <dbReference type="EMBL" id="MXP76388.1"/>
    </source>
</evidence>
<comment type="caution">
    <text evidence="3">The sequence shown here is derived from an EMBL/GenBank/DDBJ whole genome shotgun (WGS) entry which is preliminary data.</text>
</comment>
<proteinExistence type="predicted"/>
<keyword evidence="2" id="KW-0472">Membrane</keyword>
<feature type="region of interest" description="Disordered" evidence="1">
    <location>
        <begin position="64"/>
        <end position="86"/>
    </location>
</feature>
<feature type="transmembrane region" description="Helical" evidence="2">
    <location>
        <begin position="24"/>
        <end position="41"/>
    </location>
</feature>
<gene>
    <name evidence="3" type="ORF">GN277_13590</name>
</gene>
<feature type="compositionally biased region" description="Acidic residues" evidence="1">
    <location>
        <begin position="66"/>
        <end position="75"/>
    </location>
</feature>
<organism evidence="3 4">
    <name type="scientific">Sporofaciens musculi</name>
    <dbReference type="NCBI Taxonomy" id="2681861"/>
    <lineage>
        <taxon>Bacteria</taxon>
        <taxon>Bacillati</taxon>
        <taxon>Bacillota</taxon>
        <taxon>Clostridia</taxon>
        <taxon>Lachnospirales</taxon>
        <taxon>Lachnospiraceae</taxon>
        <taxon>Sporofaciens</taxon>
    </lineage>
</organism>
<feature type="transmembrane region" description="Helical" evidence="2">
    <location>
        <begin position="491"/>
        <end position="509"/>
    </location>
</feature>
<protein>
    <submittedName>
        <fullName evidence="3">DUF975 family protein</fullName>
    </submittedName>
</protein>
<feature type="transmembrane region" description="Helical" evidence="2">
    <location>
        <begin position="594"/>
        <end position="614"/>
    </location>
</feature>
<dbReference type="Pfam" id="PF06161">
    <property type="entry name" value="DUF975"/>
    <property type="match status" value="1"/>
</dbReference>
<evidence type="ECO:0000256" key="1">
    <source>
        <dbReference type="SAM" id="MobiDB-lite"/>
    </source>
</evidence>
<evidence type="ECO:0000313" key="4">
    <source>
        <dbReference type="Proteomes" id="UP000460412"/>
    </source>
</evidence>
<sequence>MGVQKRRVMTRKEMKARARQTLKGHYMILVMTGLISVFLGLRNSSFDNAVRAYSSENVSAYSVDIPSDDEGEEGIETNTGGTPQSAADTRIAVGSVGLLDVIHHIMMGNPEKGRELSEKLKEAEIERSKEGNRVLGRSRGALSKLVNGVTSGSFIVMFVSGINSLFGTNNVGSLILVLLAFAGVFAFYLLVVNTYTVIAARMFLESRCYEKLPIQRFVFLLRVKRWLQVSLAMLVYTVYEFLWALTIIGGIIKSYSYFLVPFILAENPDLSGRQAVTLSRKMMYGHKWECFVMECSFLGWSFLGSFTFGLSEIFYSLPYQSATYCEFYAALRAKAKAAGIQGAELLNDTYLYERVSGELLEEGYSDVIGWKNEQKDSPKKPEGLRGILSDWFGISIGDSKEVGGYEENRELQVRIGMLKDVVEGKAYPARLSRFPDGAKHKRMDAFHYMRHYSVWSLVLLFFFFSMLGWCWEVSIHLVLDGVFVNRGTLHGPWLPIYGAGGVMLLTLLNRVRNHPVMQFFSIIFLCGMVEYWTSYYLEVVYDGKKWWDYSGYFLNLNGRICAEGLLVFGIGGMVIVYIAAPLLDNRIRGIRKNVLMWCCVILMCLYTADCVYSVKYPNEGKGITDYQPLSWDLGNWYECKGSRNIKLL</sequence>
<feature type="transmembrane region" description="Helical" evidence="2">
    <location>
        <begin position="452"/>
        <end position="471"/>
    </location>
</feature>
<accession>A0A7X3MH84</accession>
<dbReference type="AlphaFoldDB" id="A0A7X3MH84"/>
<keyword evidence="4" id="KW-1185">Reference proteome</keyword>
<keyword evidence="2" id="KW-0812">Transmembrane</keyword>
<dbReference type="Proteomes" id="UP000460412">
    <property type="component" value="Unassembled WGS sequence"/>
</dbReference>
<dbReference type="PANTHER" id="PTHR40076">
    <property type="entry name" value="MEMBRANE PROTEIN-RELATED"/>
    <property type="match status" value="1"/>
</dbReference>
<reference evidence="3 4" key="1">
    <citation type="submission" date="2019-12" db="EMBL/GenBank/DDBJ databases">
        <title>Sporaefaciens musculi gen. nov., sp. nov., a novel bacterium isolated from the caecum of an obese mouse.</title>
        <authorList>
            <person name="Rasmussen T.S."/>
            <person name="Streidl T."/>
            <person name="Hitch T.C.A."/>
            <person name="Wortmann E."/>
            <person name="Deptula P."/>
            <person name="Hansen M."/>
            <person name="Nielsen D.S."/>
            <person name="Clavel T."/>
            <person name="Vogensen F.K."/>
        </authorList>
    </citation>
    <scope>NUCLEOTIDE SEQUENCE [LARGE SCALE GENOMIC DNA]</scope>
    <source>
        <strain evidence="3 4">WCA-9-b2</strain>
    </source>
</reference>
<feature type="transmembrane region" description="Helical" evidence="2">
    <location>
        <begin position="172"/>
        <end position="204"/>
    </location>
</feature>
<feature type="transmembrane region" description="Helical" evidence="2">
    <location>
        <begin position="291"/>
        <end position="310"/>
    </location>
</feature>
<feature type="transmembrane region" description="Helical" evidence="2">
    <location>
        <begin position="225"/>
        <end position="252"/>
    </location>
</feature>
<feature type="transmembrane region" description="Helical" evidence="2">
    <location>
        <begin position="516"/>
        <end position="537"/>
    </location>
</feature>
<dbReference type="InterPro" id="IPR010540">
    <property type="entry name" value="CmpB_TMEM229"/>
</dbReference>
<evidence type="ECO:0000256" key="2">
    <source>
        <dbReference type="SAM" id="Phobius"/>
    </source>
</evidence>
<dbReference type="EMBL" id="WUQX01000001">
    <property type="protein sequence ID" value="MXP76388.1"/>
    <property type="molecule type" value="Genomic_DNA"/>
</dbReference>
<feature type="transmembrane region" description="Helical" evidence="2">
    <location>
        <begin position="557"/>
        <end position="582"/>
    </location>
</feature>
<dbReference type="PANTHER" id="PTHR40076:SF1">
    <property type="entry name" value="MEMBRANE PROTEIN"/>
    <property type="match status" value="1"/>
</dbReference>
<keyword evidence="2" id="KW-1133">Transmembrane helix</keyword>
<dbReference type="InterPro" id="IPR010380">
    <property type="entry name" value="DUF975"/>
</dbReference>
<dbReference type="Pfam" id="PF06541">
    <property type="entry name" value="ABC_trans_CmpB"/>
    <property type="match status" value="1"/>
</dbReference>